<reference evidence="2 3" key="1">
    <citation type="journal article" date="2018" name="Front. Microbiol.">
        <title>Hydrolytic Capabilities as a Key to Environmental Success: Chitinolytic and Cellulolytic Acidobacteria From Acidic Sub-arctic Soils and Boreal Peatlands.</title>
        <authorList>
            <person name="Belova S.E."/>
            <person name="Ravin N.V."/>
            <person name="Pankratov T.A."/>
            <person name="Rakitin A.L."/>
            <person name="Ivanova A.A."/>
            <person name="Beletsky A.V."/>
            <person name="Mardanov A.V."/>
            <person name="Sinninghe Damste J.S."/>
            <person name="Dedysh S.N."/>
        </authorList>
    </citation>
    <scope>NUCLEOTIDE SEQUENCE [LARGE SCALE GENOMIC DNA]</scope>
    <source>
        <strain evidence="2 3">SBC82</strain>
    </source>
</reference>
<dbReference type="KEGG" id="abas:ACPOL_3371"/>
<proteinExistence type="predicted"/>
<organism evidence="2 3">
    <name type="scientific">Acidisarcina polymorpha</name>
    <dbReference type="NCBI Taxonomy" id="2211140"/>
    <lineage>
        <taxon>Bacteria</taxon>
        <taxon>Pseudomonadati</taxon>
        <taxon>Acidobacteriota</taxon>
        <taxon>Terriglobia</taxon>
        <taxon>Terriglobales</taxon>
        <taxon>Acidobacteriaceae</taxon>
        <taxon>Acidisarcina</taxon>
    </lineage>
</organism>
<name>A0A2Z5G0X9_9BACT</name>
<sequence length="44" mass="4707">MVIQQIRGTDQTISAKTAMATAAKANRSRAGTKIRSQSSELTPM</sequence>
<dbReference type="Proteomes" id="UP000253606">
    <property type="component" value="Chromosome"/>
</dbReference>
<evidence type="ECO:0000313" key="2">
    <source>
        <dbReference type="EMBL" id="AXC12660.1"/>
    </source>
</evidence>
<feature type="compositionally biased region" description="Polar residues" evidence="1">
    <location>
        <begin position="34"/>
        <end position="44"/>
    </location>
</feature>
<protein>
    <submittedName>
        <fullName evidence="2">Uncharacterized protein</fullName>
    </submittedName>
</protein>
<dbReference type="AlphaFoldDB" id="A0A2Z5G0X9"/>
<evidence type="ECO:0000256" key="1">
    <source>
        <dbReference type="SAM" id="MobiDB-lite"/>
    </source>
</evidence>
<keyword evidence="3" id="KW-1185">Reference proteome</keyword>
<gene>
    <name evidence="2" type="ORF">ACPOL_3371</name>
</gene>
<evidence type="ECO:0000313" key="3">
    <source>
        <dbReference type="Proteomes" id="UP000253606"/>
    </source>
</evidence>
<dbReference type="EMBL" id="CP030840">
    <property type="protein sequence ID" value="AXC12660.1"/>
    <property type="molecule type" value="Genomic_DNA"/>
</dbReference>
<accession>A0A2Z5G0X9</accession>
<feature type="region of interest" description="Disordered" evidence="1">
    <location>
        <begin position="24"/>
        <end position="44"/>
    </location>
</feature>